<keyword evidence="3" id="KW-1185">Reference proteome</keyword>
<gene>
    <name evidence="2" type="ORF">E4Q23_08415</name>
</gene>
<sequence>MRSRIYTPLVIWGICSLLAIAFVAASGAAAVLDHRNWWLKLAALLGLLGGVSWLVRRCREERFEPPEILLSVVPPFDSSDDSGWELQANNELDVPPVEGDSSMLADAVPASDGVPGLPAQPQPERRDAEVATVLELAEIMLCFGRARGAEQALEGFVSAHPLAALTPWLKLLELYRQNGQRQPFEALGQRLRRHFNVASPEWESLGEAFEALAFVGEERSASIDQLLPQLPTLGGVARISTEISRTWGSPECLIYLNKLLRDNRNGERQGFTAGAVRELLWLIGSMESRLARTA</sequence>
<reference evidence="2 3" key="1">
    <citation type="submission" date="2019-03" db="EMBL/GenBank/DDBJ databases">
        <title>Metabolic reconstructions from genomes of highly enriched 'Candidatus Accumulibacter' and 'Candidatus Competibacter' bioreactor populations.</title>
        <authorList>
            <person name="Annavajhala M.K."/>
            <person name="Welles L."/>
            <person name="Abbas B."/>
            <person name="Sorokin D."/>
            <person name="Park H."/>
            <person name="Van Loosdrecht M."/>
            <person name="Chandran K."/>
        </authorList>
    </citation>
    <scope>NUCLEOTIDE SEQUENCE [LARGE SCALE GENOMIC DNA]</scope>
    <source>
        <strain evidence="2 3">SBR_S</strain>
    </source>
</reference>
<dbReference type="Proteomes" id="UP000749010">
    <property type="component" value="Unassembled WGS sequence"/>
</dbReference>
<keyword evidence="1" id="KW-0472">Membrane</keyword>
<comment type="caution">
    <text evidence="2">The sequence shown here is derived from an EMBL/GenBank/DDBJ whole genome shotgun (WGS) entry which is preliminary data.</text>
</comment>
<organism evidence="2 3">
    <name type="scientific">Candidatus Accumulibacter phosphatis</name>
    <dbReference type="NCBI Taxonomy" id="327160"/>
    <lineage>
        <taxon>Bacteria</taxon>
        <taxon>Pseudomonadati</taxon>
        <taxon>Pseudomonadota</taxon>
        <taxon>Betaproteobacteria</taxon>
        <taxon>Candidatus Accumulibacter</taxon>
    </lineage>
</organism>
<feature type="transmembrane region" description="Helical" evidence="1">
    <location>
        <begin position="37"/>
        <end position="55"/>
    </location>
</feature>
<evidence type="ECO:0000313" key="3">
    <source>
        <dbReference type="Proteomes" id="UP000749010"/>
    </source>
</evidence>
<keyword evidence="1" id="KW-1133">Transmembrane helix</keyword>
<evidence type="ECO:0000313" key="2">
    <source>
        <dbReference type="EMBL" id="NMQ27777.1"/>
    </source>
</evidence>
<evidence type="ECO:0000256" key="1">
    <source>
        <dbReference type="SAM" id="Phobius"/>
    </source>
</evidence>
<dbReference type="RefSeq" id="WP_169066237.1">
    <property type="nucleotide sequence ID" value="NZ_SPMY01000022.1"/>
</dbReference>
<accession>A0ABX1TU36</accession>
<evidence type="ECO:0008006" key="4">
    <source>
        <dbReference type="Google" id="ProtNLM"/>
    </source>
</evidence>
<keyword evidence="1" id="KW-0812">Transmembrane</keyword>
<dbReference type="EMBL" id="SPMY01000022">
    <property type="protein sequence ID" value="NMQ27777.1"/>
    <property type="molecule type" value="Genomic_DNA"/>
</dbReference>
<proteinExistence type="predicted"/>
<protein>
    <recommendedName>
        <fullName evidence="4">Tetratricopeptide repeat protein</fullName>
    </recommendedName>
</protein>
<name>A0ABX1TU36_9PROT</name>
<feature type="transmembrane region" description="Helical" evidence="1">
    <location>
        <begin position="9"/>
        <end position="31"/>
    </location>
</feature>